<dbReference type="Pfam" id="PF02687">
    <property type="entry name" value="FtsX"/>
    <property type="match status" value="1"/>
</dbReference>
<evidence type="ECO:0000259" key="7">
    <source>
        <dbReference type="Pfam" id="PF02687"/>
    </source>
</evidence>
<evidence type="ECO:0000256" key="1">
    <source>
        <dbReference type="ARBA" id="ARBA00004651"/>
    </source>
</evidence>
<dbReference type="AlphaFoldDB" id="A0A5C8KPW7"/>
<evidence type="ECO:0000256" key="6">
    <source>
        <dbReference type="SAM" id="Phobius"/>
    </source>
</evidence>
<feature type="transmembrane region" description="Helical" evidence="6">
    <location>
        <begin position="17"/>
        <end position="36"/>
    </location>
</feature>
<dbReference type="Pfam" id="PF12704">
    <property type="entry name" value="MacB_PCD"/>
    <property type="match status" value="1"/>
</dbReference>
<dbReference type="PANTHER" id="PTHR43738:SF2">
    <property type="entry name" value="ABC TRANSPORTER PERMEASE"/>
    <property type="match status" value="1"/>
</dbReference>
<evidence type="ECO:0000313" key="9">
    <source>
        <dbReference type="EMBL" id="TXK62267.1"/>
    </source>
</evidence>
<evidence type="ECO:0000259" key="8">
    <source>
        <dbReference type="Pfam" id="PF12704"/>
    </source>
</evidence>
<protein>
    <submittedName>
        <fullName evidence="9">ABC transporter permease</fullName>
    </submittedName>
</protein>
<evidence type="ECO:0000256" key="3">
    <source>
        <dbReference type="ARBA" id="ARBA00022692"/>
    </source>
</evidence>
<feature type="transmembrane region" description="Helical" evidence="6">
    <location>
        <begin position="289"/>
        <end position="313"/>
    </location>
</feature>
<sequence>MSVLFRIAAASLWSRRFTVMLTLLTVAVSVMLFVGVERVRGEARESFLRTVGGIDLIVGARAHPVQLMLYSVFRMGDATNNMSWDSYQAVANQPGVGWTVPISLGDSHRGYRVVGTTPGYFEHVRYAGTRALEMRDGEWFDDLFDAVVGAEVAQRLGYSPGEQIVLAHGTAAANPHQHDDRPFTVVGVLARTGTPIDQGVYVSLEAIEAIHINWRTGTRVGRAPAIEDIDPARLQPRAITAVYVGLEERLAIFSVQRFINDFRAEPLTAVLPGVALQQLWQLLGVAERAMLVIAACVVLAGLLGLLTVLLATLSERRREMAILRAVGARPGDVFGLLLTEALLLAVAGVALGVLLLQVAIAVASPWLQARYGVAVSPGWPSAAEWKLLGGVIAAAAMVGLIPALLAYRRSVADGMSIRH</sequence>
<keyword evidence="10" id="KW-1185">Reference proteome</keyword>
<keyword evidence="4 6" id="KW-1133">Transmembrane helix</keyword>
<comment type="caution">
    <text evidence="9">The sequence shown here is derived from an EMBL/GenBank/DDBJ whole genome shotgun (WGS) entry which is preliminary data.</text>
</comment>
<comment type="subcellular location">
    <subcellularLocation>
        <location evidence="1">Cell membrane</location>
        <topology evidence="1">Multi-pass membrane protein</topology>
    </subcellularLocation>
</comment>
<gene>
    <name evidence="9" type="ORF">FU658_08475</name>
</gene>
<feature type="transmembrane region" description="Helical" evidence="6">
    <location>
        <begin position="387"/>
        <end position="407"/>
    </location>
</feature>
<evidence type="ECO:0000256" key="2">
    <source>
        <dbReference type="ARBA" id="ARBA00022475"/>
    </source>
</evidence>
<dbReference type="OrthoDB" id="9784014at2"/>
<organism evidence="9 10">
    <name type="scientific">Alkalisalibacterium limincola</name>
    <dbReference type="NCBI Taxonomy" id="2699169"/>
    <lineage>
        <taxon>Bacteria</taxon>
        <taxon>Pseudomonadati</taxon>
        <taxon>Pseudomonadota</taxon>
        <taxon>Gammaproteobacteria</taxon>
        <taxon>Lysobacterales</taxon>
        <taxon>Lysobacteraceae</taxon>
        <taxon>Alkalisalibacterium</taxon>
    </lineage>
</organism>
<name>A0A5C8KPW7_9GAMM</name>
<dbReference type="Proteomes" id="UP000321248">
    <property type="component" value="Unassembled WGS sequence"/>
</dbReference>
<reference evidence="9 10" key="1">
    <citation type="submission" date="2019-08" db="EMBL/GenBank/DDBJ databases">
        <authorList>
            <person name="Karlyshev A.V."/>
        </authorList>
    </citation>
    <scope>NUCLEOTIDE SEQUENCE [LARGE SCALE GENOMIC DNA]</scope>
    <source>
        <strain evidence="9 10">Alg18-2.2</strain>
    </source>
</reference>
<keyword evidence="2" id="KW-1003">Cell membrane</keyword>
<dbReference type="InterPro" id="IPR051125">
    <property type="entry name" value="ABC-4/HrtB_transporter"/>
</dbReference>
<dbReference type="InterPro" id="IPR003838">
    <property type="entry name" value="ABC3_permease_C"/>
</dbReference>
<accession>A0A5C8KPW7</accession>
<feature type="domain" description="ABC3 transporter permease C-terminal" evidence="7">
    <location>
        <begin position="292"/>
        <end position="408"/>
    </location>
</feature>
<dbReference type="RefSeq" id="WP_147891686.1">
    <property type="nucleotide sequence ID" value="NZ_VRTS01000005.1"/>
</dbReference>
<dbReference type="GO" id="GO:0005886">
    <property type="term" value="C:plasma membrane"/>
    <property type="evidence" value="ECO:0007669"/>
    <property type="project" value="UniProtKB-SubCell"/>
</dbReference>
<feature type="transmembrane region" description="Helical" evidence="6">
    <location>
        <begin position="334"/>
        <end position="367"/>
    </location>
</feature>
<dbReference type="InterPro" id="IPR025857">
    <property type="entry name" value="MacB_PCD"/>
</dbReference>
<keyword evidence="5 6" id="KW-0472">Membrane</keyword>
<proteinExistence type="predicted"/>
<feature type="domain" description="MacB-like periplasmic core" evidence="8">
    <location>
        <begin position="20"/>
        <end position="211"/>
    </location>
</feature>
<keyword evidence="3 6" id="KW-0812">Transmembrane</keyword>
<dbReference type="EMBL" id="VRTS01000005">
    <property type="protein sequence ID" value="TXK62267.1"/>
    <property type="molecule type" value="Genomic_DNA"/>
</dbReference>
<evidence type="ECO:0000256" key="5">
    <source>
        <dbReference type="ARBA" id="ARBA00023136"/>
    </source>
</evidence>
<dbReference type="PANTHER" id="PTHR43738">
    <property type="entry name" value="ABC TRANSPORTER, MEMBRANE PROTEIN"/>
    <property type="match status" value="1"/>
</dbReference>
<evidence type="ECO:0000256" key="4">
    <source>
        <dbReference type="ARBA" id="ARBA00022989"/>
    </source>
</evidence>
<evidence type="ECO:0000313" key="10">
    <source>
        <dbReference type="Proteomes" id="UP000321248"/>
    </source>
</evidence>